<gene>
    <name evidence="1" type="ORF">S01H1_42047</name>
</gene>
<evidence type="ECO:0000313" key="1">
    <source>
        <dbReference type="EMBL" id="GAG03544.1"/>
    </source>
</evidence>
<dbReference type="AlphaFoldDB" id="X0UCP9"/>
<protein>
    <submittedName>
        <fullName evidence="1">Uncharacterized protein</fullName>
    </submittedName>
</protein>
<feature type="non-terminal residue" evidence="1">
    <location>
        <position position="1"/>
    </location>
</feature>
<dbReference type="EMBL" id="BARS01026700">
    <property type="protein sequence ID" value="GAG03544.1"/>
    <property type="molecule type" value="Genomic_DNA"/>
</dbReference>
<organism evidence="1">
    <name type="scientific">marine sediment metagenome</name>
    <dbReference type="NCBI Taxonomy" id="412755"/>
    <lineage>
        <taxon>unclassified sequences</taxon>
        <taxon>metagenomes</taxon>
        <taxon>ecological metagenomes</taxon>
    </lineage>
</organism>
<accession>X0UCP9</accession>
<name>X0UCP9_9ZZZZ</name>
<proteinExistence type="predicted"/>
<reference evidence="1" key="1">
    <citation type="journal article" date="2014" name="Front. Microbiol.">
        <title>High frequency of phylogenetically diverse reductive dehalogenase-homologous genes in deep subseafloor sedimentary metagenomes.</title>
        <authorList>
            <person name="Kawai M."/>
            <person name="Futagami T."/>
            <person name="Toyoda A."/>
            <person name="Takaki Y."/>
            <person name="Nishi S."/>
            <person name="Hori S."/>
            <person name="Arai W."/>
            <person name="Tsubouchi T."/>
            <person name="Morono Y."/>
            <person name="Uchiyama I."/>
            <person name="Ito T."/>
            <person name="Fujiyama A."/>
            <person name="Inagaki F."/>
            <person name="Takami H."/>
        </authorList>
    </citation>
    <scope>NUCLEOTIDE SEQUENCE</scope>
    <source>
        <strain evidence="1">Expedition CK06-06</strain>
    </source>
</reference>
<sequence length="87" mass="10224">SERDLKIRNRKEKEFSRTLREIRLLCRTISAKANVQKPKVSRNIELLYNEAIKLSEDLRDKDRKEEISKVASSLVLKGHAHRANLRL</sequence>
<comment type="caution">
    <text evidence="1">The sequence shown here is derived from an EMBL/GenBank/DDBJ whole genome shotgun (WGS) entry which is preliminary data.</text>
</comment>